<evidence type="ECO:0000313" key="3">
    <source>
        <dbReference type="Proteomes" id="UP000294887"/>
    </source>
</evidence>
<dbReference type="Proteomes" id="UP000294887">
    <property type="component" value="Unassembled WGS sequence"/>
</dbReference>
<gene>
    <name evidence="2" type="ORF">EV695_1456</name>
</gene>
<organism evidence="2 3">
    <name type="scientific">Cocleimonas flava</name>
    <dbReference type="NCBI Taxonomy" id="634765"/>
    <lineage>
        <taxon>Bacteria</taxon>
        <taxon>Pseudomonadati</taxon>
        <taxon>Pseudomonadota</taxon>
        <taxon>Gammaproteobacteria</taxon>
        <taxon>Thiotrichales</taxon>
        <taxon>Thiotrichaceae</taxon>
        <taxon>Cocleimonas</taxon>
    </lineage>
</organism>
<dbReference type="EMBL" id="SMFQ01000003">
    <property type="protein sequence ID" value="TCJ86956.1"/>
    <property type="molecule type" value="Genomic_DNA"/>
</dbReference>
<dbReference type="OrthoDB" id="5442820at2"/>
<evidence type="ECO:0000313" key="2">
    <source>
        <dbReference type="EMBL" id="TCJ86956.1"/>
    </source>
</evidence>
<feature type="chain" id="PRO_5020198701" evidence="1">
    <location>
        <begin position="24"/>
        <end position="242"/>
    </location>
</feature>
<evidence type="ECO:0000256" key="1">
    <source>
        <dbReference type="SAM" id="SignalP"/>
    </source>
</evidence>
<keyword evidence="1" id="KW-0732">Signal</keyword>
<dbReference type="AlphaFoldDB" id="A0A4R1EYI4"/>
<protein>
    <submittedName>
        <fullName evidence="2">Uncharacterized protein</fullName>
    </submittedName>
</protein>
<reference evidence="2 3" key="1">
    <citation type="submission" date="2019-03" db="EMBL/GenBank/DDBJ databases">
        <title>Genomic Encyclopedia of Type Strains, Phase IV (KMG-IV): sequencing the most valuable type-strain genomes for metagenomic binning, comparative biology and taxonomic classification.</title>
        <authorList>
            <person name="Goeker M."/>
        </authorList>
    </citation>
    <scope>NUCLEOTIDE SEQUENCE [LARGE SCALE GENOMIC DNA]</scope>
    <source>
        <strain evidence="2 3">DSM 24830</strain>
    </source>
</reference>
<keyword evidence="3" id="KW-1185">Reference proteome</keyword>
<dbReference type="RefSeq" id="WP_131905279.1">
    <property type="nucleotide sequence ID" value="NZ_BAAAFU010000004.1"/>
</dbReference>
<proteinExistence type="predicted"/>
<feature type="signal peptide" evidence="1">
    <location>
        <begin position="1"/>
        <end position="23"/>
    </location>
</feature>
<sequence length="242" mass="27896">MYRKSITLLTFCILASLQQTAVAKTSFYAPEVKKKISVETKKKTKYSLGGQLTLKDRVHDSKVSFSASATWKPDSKDYWYIKGTAKHNFDNGDEGFTYNYGLGYDDWHEGTWTVQINNYDSLKIGEGGFNLDSAIVSVGYKTKIKQLQKLNMKSTITLSKRTDGDTKLSTSLQWAPKKYWFIKGILITPLENGKPYWNYLFGYDDWHPGTFGFEYTNYESNPTSETNFRKGFFSLTYKYKLK</sequence>
<name>A0A4R1EYI4_9GAMM</name>
<comment type="caution">
    <text evidence="2">The sequence shown here is derived from an EMBL/GenBank/DDBJ whole genome shotgun (WGS) entry which is preliminary data.</text>
</comment>
<accession>A0A4R1EYI4</accession>